<comment type="caution">
    <text evidence="1">The sequence shown here is derived from an EMBL/GenBank/DDBJ whole genome shotgun (WGS) entry which is preliminary data.</text>
</comment>
<keyword evidence="2" id="KW-1185">Reference proteome</keyword>
<protein>
    <submittedName>
        <fullName evidence="1">Uncharacterized protein</fullName>
    </submittedName>
</protein>
<dbReference type="EMBL" id="JAAMPJ010000012">
    <property type="protein sequence ID" value="NGY64339.1"/>
    <property type="molecule type" value="Genomic_DNA"/>
</dbReference>
<proteinExistence type="predicted"/>
<dbReference type="RefSeq" id="WP_166053143.1">
    <property type="nucleotide sequence ID" value="NZ_JAAMPJ010000012.1"/>
</dbReference>
<gene>
    <name evidence="1" type="ORF">G7043_36040</name>
</gene>
<accession>A0A7C9W6K4</accession>
<name>A0A7C9W6K4_9PSEU</name>
<organism evidence="1 2">
    <name type="scientific">Lentzea alba</name>
    <dbReference type="NCBI Taxonomy" id="2714351"/>
    <lineage>
        <taxon>Bacteria</taxon>
        <taxon>Bacillati</taxon>
        <taxon>Actinomycetota</taxon>
        <taxon>Actinomycetes</taxon>
        <taxon>Pseudonocardiales</taxon>
        <taxon>Pseudonocardiaceae</taxon>
        <taxon>Lentzea</taxon>
    </lineage>
</organism>
<dbReference type="Proteomes" id="UP000481360">
    <property type="component" value="Unassembled WGS sequence"/>
</dbReference>
<dbReference type="AlphaFoldDB" id="A0A7C9W6K4"/>
<reference evidence="1 2" key="1">
    <citation type="submission" date="2020-03" db="EMBL/GenBank/DDBJ databases">
        <title>Isolation and identification of active actinomycetes.</title>
        <authorList>
            <person name="Sun X."/>
        </authorList>
    </citation>
    <scope>NUCLEOTIDE SEQUENCE [LARGE SCALE GENOMIC DNA]</scope>
    <source>
        <strain evidence="1 2">NEAU-D13</strain>
    </source>
</reference>
<evidence type="ECO:0000313" key="2">
    <source>
        <dbReference type="Proteomes" id="UP000481360"/>
    </source>
</evidence>
<evidence type="ECO:0000313" key="1">
    <source>
        <dbReference type="EMBL" id="NGY64339.1"/>
    </source>
</evidence>
<sequence length="733" mass="80784">MTTADEPPRNEHSPAAGQIALLEAAVGRHVTAVGASPLLNGKARPFLEEVAFRCLERPFPAALARTAAAHRLDDPEGTSLHDLLSDGGVVAEHDGGIRFVPDGVGDYLAACHVVRRHPRGPSVLHPHRKFLRPHATWPWQDSETALFQVALWWPVAETKMRKRLNDLLSRRHCDPNVHFVAALLHRGLVSADDLREKTVEILRQHLAEDRRESGAWRATVGALELLEPQQTAAALESLAQQRSRRALRRLDAVDELTERDPVRGKHNLGLLAKSLAGDRYERLEVAKMIGQRDTELGEVAIRRLADAQDMGDLRVEAAELTGDLALWAKLVGDEGGISDEARLRLLAALVKADKAAAVTTAERFAETATDEATPVEIARTIRKVDPQAALRMADAIAWPTRREVPGPVRRAAVHLIGKLVPARRFADLDRLSREVPDEETQFNAAADIVEQGGPSTALHDFAANPKKSRDRRILAARGVGKVDTDSGGRLLVAIAKSYKSTDPAQLKVLREAHALAPSPAAKALEDIARDERRPASFRISTVELGLFGKNKTIELYEHIAITTRDKEDARTAARKVLVMNQDTGEQLMARLAKKFTADPAFQVNLAREAGTRGKTLLHQLGLHTPSIELRLEAAAALLDIDRRLATEVINKIVRTRRGGEIRVRAACLLPDKQALEALRHIVDDQDHEDVLVTAGVRAMEINKELGKRMLRGLSESRRLSPRTRDKIRKLVGH</sequence>